<dbReference type="Proteomes" id="UP000179807">
    <property type="component" value="Unassembled WGS sequence"/>
</dbReference>
<feature type="domain" description="Myb-like" evidence="2">
    <location>
        <begin position="53"/>
        <end position="99"/>
    </location>
</feature>
<protein>
    <recommendedName>
        <fullName evidence="6">Myb-like DNA-binding domain containing protein</fullName>
    </recommendedName>
</protein>
<feature type="region of interest" description="Disordered" evidence="1">
    <location>
        <begin position="469"/>
        <end position="488"/>
    </location>
</feature>
<keyword evidence="5" id="KW-1185">Reference proteome</keyword>
<sequence>MKKPGRQRFSKAEDDMILSLVDTLGEHQWDVIAQQLPNRTTRQCRERWLYHLNPNLNDKPFTKEEDRLLLKLYKEYGSRWTTLSKFFKGRSNCSLKNRFFVLNYQGAKKHHSGKSNSQSGIQRSSSSNGLKRHSSLNSQSSTLDSDSSSTASTTALPPLIAPPPPSQSPIPTITPLPNVPVISNLSSIPPIQLPVAPIPAALAPVIQQPATFSYPTVVPAAIVPAVPEPIQSLYPIVQPPIITPICIGQTPSINPISQINQIAPIDQPIISPTIPPTITPAINATINHAIGPPSVDQPILIPVMKQPVPISSPINPPVQSAPIPPISALPPISILTATSLPNLVSAKQASIRSSEEDSPVSDVNLDRPDSKLITASSFEGRDLFSYEFCKCEVKGQIKVKSGKNLMGKCDVNFAGSLGHFDMEEVRHVNTAEGAKRSEAVVTWQHLFQWPNESKGPAKSHHIYPFLVSKNKTHRKKNPASFEKPTPPTSIYDLLNK</sequence>
<dbReference type="InterPro" id="IPR009057">
    <property type="entry name" value="Homeodomain-like_sf"/>
</dbReference>
<comment type="caution">
    <text evidence="4">The sequence shown here is derived from an EMBL/GenBank/DDBJ whole genome shotgun (WGS) entry which is preliminary data.</text>
</comment>
<dbReference type="EMBL" id="MLAK01000937">
    <property type="protein sequence ID" value="OHT00838.1"/>
    <property type="molecule type" value="Genomic_DNA"/>
</dbReference>
<dbReference type="InterPro" id="IPR017930">
    <property type="entry name" value="Myb_dom"/>
</dbReference>
<dbReference type="AlphaFoldDB" id="A0A1J4JTJ2"/>
<name>A0A1J4JTJ2_9EUKA</name>
<dbReference type="InterPro" id="IPR001005">
    <property type="entry name" value="SANT/Myb"/>
</dbReference>
<feature type="compositionally biased region" description="Low complexity" evidence="1">
    <location>
        <begin position="115"/>
        <end position="158"/>
    </location>
</feature>
<dbReference type="PANTHER" id="PTHR45614">
    <property type="entry name" value="MYB PROTEIN-RELATED"/>
    <property type="match status" value="1"/>
</dbReference>
<dbReference type="Gene3D" id="1.10.10.60">
    <property type="entry name" value="Homeodomain-like"/>
    <property type="match status" value="2"/>
</dbReference>
<organism evidence="4 5">
    <name type="scientific">Tritrichomonas foetus</name>
    <dbReference type="NCBI Taxonomy" id="1144522"/>
    <lineage>
        <taxon>Eukaryota</taxon>
        <taxon>Metamonada</taxon>
        <taxon>Parabasalia</taxon>
        <taxon>Tritrichomonadida</taxon>
        <taxon>Tritrichomonadidae</taxon>
        <taxon>Tritrichomonas</taxon>
    </lineage>
</organism>
<dbReference type="GO" id="GO:0005634">
    <property type="term" value="C:nucleus"/>
    <property type="evidence" value="ECO:0007669"/>
    <property type="project" value="TreeGrafter"/>
</dbReference>
<accession>A0A1J4JTJ2</accession>
<feature type="domain" description="HTH myb-type" evidence="3">
    <location>
        <begin position="1"/>
        <end position="56"/>
    </location>
</feature>
<proteinExistence type="predicted"/>
<dbReference type="SMART" id="SM00717">
    <property type="entry name" value="SANT"/>
    <property type="match status" value="2"/>
</dbReference>
<reference evidence="4" key="1">
    <citation type="submission" date="2016-10" db="EMBL/GenBank/DDBJ databases">
        <authorList>
            <person name="Benchimol M."/>
            <person name="Almeida L.G."/>
            <person name="Vasconcelos A.T."/>
            <person name="Perreira-Neves A."/>
            <person name="Rosa I.A."/>
            <person name="Tasca T."/>
            <person name="Bogo M.R."/>
            <person name="de Souza W."/>
        </authorList>
    </citation>
    <scope>NUCLEOTIDE SEQUENCE [LARGE SCALE GENOMIC DNA]</scope>
    <source>
        <strain evidence="4">K</strain>
    </source>
</reference>
<dbReference type="CDD" id="cd00167">
    <property type="entry name" value="SANT"/>
    <property type="match status" value="2"/>
</dbReference>
<dbReference type="PROSITE" id="PS50090">
    <property type="entry name" value="MYB_LIKE"/>
    <property type="match status" value="2"/>
</dbReference>
<evidence type="ECO:0000259" key="2">
    <source>
        <dbReference type="PROSITE" id="PS50090"/>
    </source>
</evidence>
<gene>
    <name evidence="4" type="ORF">TRFO_32398</name>
</gene>
<dbReference type="GO" id="GO:0000981">
    <property type="term" value="F:DNA-binding transcription factor activity, RNA polymerase II-specific"/>
    <property type="evidence" value="ECO:0007669"/>
    <property type="project" value="TreeGrafter"/>
</dbReference>
<evidence type="ECO:0008006" key="6">
    <source>
        <dbReference type="Google" id="ProtNLM"/>
    </source>
</evidence>
<dbReference type="PROSITE" id="PS51294">
    <property type="entry name" value="HTH_MYB"/>
    <property type="match status" value="2"/>
</dbReference>
<dbReference type="PANTHER" id="PTHR45614:SF253">
    <property type="entry name" value="CHROMOSOME UNDETERMINED SCAFFOLD_38, WHOLE GENOME SHOTGUN SEQUENCE"/>
    <property type="match status" value="1"/>
</dbReference>
<feature type="region of interest" description="Disordered" evidence="1">
    <location>
        <begin position="110"/>
        <end position="172"/>
    </location>
</feature>
<evidence type="ECO:0000313" key="4">
    <source>
        <dbReference type="EMBL" id="OHT00838.1"/>
    </source>
</evidence>
<dbReference type="Pfam" id="PF13921">
    <property type="entry name" value="Myb_DNA-bind_6"/>
    <property type="match status" value="1"/>
</dbReference>
<dbReference type="VEuPathDB" id="TrichDB:TRFO_32398"/>
<evidence type="ECO:0000259" key="3">
    <source>
        <dbReference type="PROSITE" id="PS51294"/>
    </source>
</evidence>
<dbReference type="RefSeq" id="XP_068353974.1">
    <property type="nucleotide sequence ID" value="XM_068508476.1"/>
</dbReference>
<dbReference type="InterPro" id="IPR050560">
    <property type="entry name" value="MYB_TF"/>
</dbReference>
<evidence type="ECO:0000313" key="5">
    <source>
        <dbReference type="Proteomes" id="UP000179807"/>
    </source>
</evidence>
<dbReference type="SUPFAM" id="SSF46689">
    <property type="entry name" value="Homeodomain-like"/>
    <property type="match status" value="1"/>
</dbReference>
<feature type="domain" description="HTH myb-type" evidence="3">
    <location>
        <begin position="60"/>
        <end position="107"/>
    </location>
</feature>
<feature type="domain" description="Myb-like" evidence="2">
    <location>
        <begin position="6"/>
        <end position="52"/>
    </location>
</feature>
<dbReference type="GO" id="GO:0000978">
    <property type="term" value="F:RNA polymerase II cis-regulatory region sequence-specific DNA binding"/>
    <property type="evidence" value="ECO:0007669"/>
    <property type="project" value="TreeGrafter"/>
</dbReference>
<evidence type="ECO:0000256" key="1">
    <source>
        <dbReference type="SAM" id="MobiDB-lite"/>
    </source>
</evidence>
<feature type="compositionally biased region" description="Pro residues" evidence="1">
    <location>
        <begin position="159"/>
        <end position="172"/>
    </location>
</feature>
<dbReference type="GeneID" id="94843180"/>